<keyword evidence="2" id="KW-1185">Reference proteome</keyword>
<feature type="non-terminal residue" evidence="1">
    <location>
        <position position="111"/>
    </location>
</feature>
<accession>A0AAD8ESV5</accession>
<reference evidence="1" key="2">
    <citation type="submission" date="2023-05" db="EMBL/GenBank/DDBJ databases">
        <authorList>
            <person name="Fouks B."/>
        </authorList>
    </citation>
    <scope>NUCLEOTIDE SEQUENCE</scope>
    <source>
        <strain evidence="1">Stay&amp;Tobe</strain>
        <tissue evidence="1">Testes</tissue>
    </source>
</reference>
<evidence type="ECO:0000313" key="2">
    <source>
        <dbReference type="Proteomes" id="UP001233999"/>
    </source>
</evidence>
<dbReference type="AlphaFoldDB" id="A0AAD8ESV5"/>
<proteinExistence type="predicted"/>
<dbReference type="EMBL" id="JASPKZ010000044">
    <property type="protein sequence ID" value="KAJ9600839.1"/>
    <property type="molecule type" value="Genomic_DNA"/>
</dbReference>
<reference evidence="1" key="1">
    <citation type="journal article" date="2023" name="IScience">
        <title>Live-bearing cockroach genome reveals convergent evolutionary mechanisms linked to viviparity in insects and beyond.</title>
        <authorList>
            <person name="Fouks B."/>
            <person name="Harrison M.C."/>
            <person name="Mikhailova A.A."/>
            <person name="Marchal E."/>
            <person name="English S."/>
            <person name="Carruthers M."/>
            <person name="Jennings E.C."/>
            <person name="Chiamaka E.L."/>
            <person name="Frigard R.A."/>
            <person name="Pippel M."/>
            <person name="Attardo G.M."/>
            <person name="Benoit J.B."/>
            <person name="Bornberg-Bauer E."/>
            <person name="Tobe S.S."/>
        </authorList>
    </citation>
    <scope>NUCLEOTIDE SEQUENCE</scope>
    <source>
        <strain evidence="1">Stay&amp;Tobe</strain>
    </source>
</reference>
<protein>
    <submittedName>
        <fullName evidence="1">Uncharacterized protein</fullName>
    </submittedName>
</protein>
<dbReference type="Proteomes" id="UP001233999">
    <property type="component" value="Unassembled WGS sequence"/>
</dbReference>
<sequence length="111" mass="13429">FSNNDSMLILDIAKCLWLVHCKFRLKKKLIVYKIVLIFKIPENRHQDFLLLLLPPLRRHRCPLHIRLNNNTFSHSKPRLFFIHRYTYLIVYRFKAPFGVNSCWVSSTIYLL</sequence>
<feature type="non-terminal residue" evidence="1">
    <location>
        <position position="1"/>
    </location>
</feature>
<name>A0AAD8ESV5_DIPPU</name>
<gene>
    <name evidence="1" type="ORF">L9F63_001001</name>
</gene>
<organism evidence="1 2">
    <name type="scientific">Diploptera punctata</name>
    <name type="common">Pacific beetle cockroach</name>
    <dbReference type="NCBI Taxonomy" id="6984"/>
    <lineage>
        <taxon>Eukaryota</taxon>
        <taxon>Metazoa</taxon>
        <taxon>Ecdysozoa</taxon>
        <taxon>Arthropoda</taxon>
        <taxon>Hexapoda</taxon>
        <taxon>Insecta</taxon>
        <taxon>Pterygota</taxon>
        <taxon>Neoptera</taxon>
        <taxon>Polyneoptera</taxon>
        <taxon>Dictyoptera</taxon>
        <taxon>Blattodea</taxon>
        <taxon>Blaberoidea</taxon>
        <taxon>Blaberidae</taxon>
        <taxon>Diplopterinae</taxon>
        <taxon>Diploptera</taxon>
    </lineage>
</organism>
<comment type="caution">
    <text evidence="1">The sequence shown here is derived from an EMBL/GenBank/DDBJ whole genome shotgun (WGS) entry which is preliminary data.</text>
</comment>
<evidence type="ECO:0000313" key="1">
    <source>
        <dbReference type="EMBL" id="KAJ9600839.1"/>
    </source>
</evidence>